<keyword evidence="2" id="KW-1185">Reference proteome</keyword>
<accession>A0ABS2UIT1</accession>
<reference evidence="1 2" key="1">
    <citation type="journal article" date="2016" name="Arch. Microbiol.">
        <title>Streptomyces zhihengii sp. nov., isolated from rhizospheric soil of Psammosilene tunicoides.</title>
        <authorList>
            <person name="Huang M.J."/>
            <person name="Fei J.J."/>
            <person name="Salam N."/>
            <person name="Kim C.J."/>
            <person name="Hozzein W.N."/>
            <person name="Xiao M."/>
            <person name="Huang H.Q."/>
            <person name="Li W.J."/>
        </authorList>
    </citation>
    <scope>NUCLEOTIDE SEQUENCE [LARGE SCALE GENOMIC DNA]</scope>
    <source>
        <strain evidence="1 2">YIM T102</strain>
    </source>
</reference>
<evidence type="ECO:0000313" key="1">
    <source>
        <dbReference type="EMBL" id="MBM9617485.1"/>
    </source>
</evidence>
<gene>
    <name evidence="1" type="ORF">JE024_01795</name>
</gene>
<dbReference type="InterPro" id="IPR036186">
    <property type="entry name" value="Serpin_sf"/>
</dbReference>
<dbReference type="SUPFAM" id="SSF56574">
    <property type="entry name" value="Serpins"/>
    <property type="match status" value="2"/>
</dbReference>
<dbReference type="InterPro" id="IPR042178">
    <property type="entry name" value="Serpin_sf_1"/>
</dbReference>
<proteinExistence type="predicted"/>
<dbReference type="EMBL" id="JAFEJA010000001">
    <property type="protein sequence ID" value="MBM9617485.1"/>
    <property type="molecule type" value="Genomic_DNA"/>
</dbReference>
<sequence>MRPAERAVRAVNGLTARWAATADGGDTVFSAAGVWPLLALLGAAADERAAPGLEDAVGMPRGEAAFAARELTAALADVRGLRSATGLWAAEGLALRPEWVAELPPDTLGRLTGDPVADTAALDAWASARTGGLIGAMPPVCAEGTELVLAAAQAVRTRWLQGFREVRLSPASGPWAGRSLAGLARTTSLLAGLGVAATDAGPVSVLRVLGDTGIDVHLLLGGEDMAPGAVLEGGIGVLSGRRTAVPADRLPIGAAGPGVSVGTVPATRRDPQLHARVSPFMLRSDHDLLEQEALAGLADALGGGGHFPGIGSRATAPAAAAQSVMAVFDADGFETASVSAVGTRAGGAPRAARHVVRRVEAVFDRPFGFLTVHRTSSLVLSAGWVSSPVPSA</sequence>
<organism evidence="1 2">
    <name type="scientific">Streptomyces zhihengii</name>
    <dbReference type="NCBI Taxonomy" id="1818004"/>
    <lineage>
        <taxon>Bacteria</taxon>
        <taxon>Bacillati</taxon>
        <taxon>Actinomycetota</taxon>
        <taxon>Actinomycetes</taxon>
        <taxon>Kitasatosporales</taxon>
        <taxon>Streptomycetaceae</taxon>
        <taxon>Streptomyces</taxon>
    </lineage>
</organism>
<dbReference type="Gene3D" id="3.30.497.10">
    <property type="entry name" value="Antithrombin, subunit I, domain 2"/>
    <property type="match status" value="2"/>
</dbReference>
<name>A0ABS2UIT1_9ACTN</name>
<protein>
    <submittedName>
        <fullName evidence="1">Proteinase inhibitor I4 serpin</fullName>
    </submittedName>
</protein>
<evidence type="ECO:0000313" key="2">
    <source>
        <dbReference type="Proteomes" id="UP000664109"/>
    </source>
</evidence>
<dbReference type="RefSeq" id="WP_205371863.1">
    <property type="nucleotide sequence ID" value="NZ_JAFEJA010000001.1"/>
</dbReference>
<comment type="caution">
    <text evidence="1">The sequence shown here is derived from an EMBL/GenBank/DDBJ whole genome shotgun (WGS) entry which is preliminary data.</text>
</comment>
<dbReference type="Proteomes" id="UP000664109">
    <property type="component" value="Unassembled WGS sequence"/>
</dbReference>